<dbReference type="Proteomes" id="UP000019222">
    <property type="component" value="Chromosome"/>
</dbReference>
<evidence type="ECO:0000313" key="2">
    <source>
        <dbReference type="EMBL" id="AHI21746.1"/>
    </source>
</evidence>
<keyword evidence="3" id="KW-1185">Reference proteome</keyword>
<keyword evidence="1" id="KW-1133">Transmembrane helix</keyword>
<evidence type="ECO:0000313" key="3">
    <source>
        <dbReference type="Proteomes" id="UP000019222"/>
    </source>
</evidence>
<keyword evidence="1" id="KW-0812">Transmembrane</keyword>
<evidence type="ECO:0000256" key="1">
    <source>
        <dbReference type="SAM" id="Phobius"/>
    </source>
</evidence>
<dbReference type="EMBL" id="CP004353">
    <property type="protein sequence ID" value="AHI21746.1"/>
    <property type="molecule type" value="Genomic_DNA"/>
</dbReference>
<accession>W5XXI0</accession>
<dbReference type="HOGENOM" id="CLU_135072_1_0_11"/>
<keyword evidence="1" id="KW-0472">Membrane</keyword>
<sequence length="98" mass="10991">MTLTFSTMMALLFQIGSIILALSGLVAAVLAGITRDDAFEAADRQNKWIWVSMLALSALMVWLRFPFLSWIGLVIIGLYWFDVRPQIKDLLSGNGGWR</sequence>
<organism evidence="2 3">
    <name type="scientific">Corynebacterium vitaeruminis DSM 20294</name>
    <dbReference type="NCBI Taxonomy" id="1224164"/>
    <lineage>
        <taxon>Bacteria</taxon>
        <taxon>Bacillati</taxon>
        <taxon>Actinomycetota</taxon>
        <taxon>Actinomycetes</taxon>
        <taxon>Mycobacteriales</taxon>
        <taxon>Corynebacteriaceae</taxon>
        <taxon>Corynebacterium</taxon>
    </lineage>
</organism>
<name>W5XXI0_9CORY</name>
<dbReference type="PATRIC" id="fig|1224164.3.peg.344"/>
<gene>
    <name evidence="2" type="ORF">B843_01770</name>
</gene>
<feature type="transmembrane region" description="Helical" evidence="1">
    <location>
        <begin position="55"/>
        <end position="81"/>
    </location>
</feature>
<protein>
    <submittedName>
        <fullName evidence="2">Putative secreted protein</fullName>
    </submittedName>
</protein>
<dbReference type="InterPro" id="IPR019662">
    <property type="entry name" value="DUF2516"/>
</dbReference>
<reference evidence="2 3" key="1">
    <citation type="submission" date="2013-02" db="EMBL/GenBank/DDBJ databases">
        <title>The complete genome sequence of Corynebacterium vitaeruminis DSM 20294.</title>
        <authorList>
            <person name="Ruckert C."/>
            <person name="Albersmeier A."/>
            <person name="Kalinowski J."/>
        </authorList>
    </citation>
    <scope>NUCLEOTIDE SEQUENCE [LARGE SCALE GENOMIC DNA]</scope>
    <source>
        <strain evidence="3">ATCC 10234</strain>
    </source>
</reference>
<dbReference type="eggNOG" id="ENOG502ZWTE">
    <property type="taxonomic scope" value="Bacteria"/>
</dbReference>
<dbReference type="KEGG" id="cvt:B843_01770"/>
<proteinExistence type="predicted"/>
<dbReference type="STRING" id="1224164.B843_01770"/>
<dbReference type="AlphaFoldDB" id="W5XXI0"/>
<dbReference type="Pfam" id="PF10724">
    <property type="entry name" value="DUF2516"/>
    <property type="match status" value="1"/>
</dbReference>